<dbReference type="KEGG" id="daur:Daura_43560"/>
<proteinExistence type="predicted"/>
<dbReference type="AlphaFoldDB" id="A0A9Q9IFK9"/>
<gene>
    <name evidence="1" type="ORF">Daura_43560</name>
</gene>
<dbReference type="Proteomes" id="UP001058003">
    <property type="component" value="Chromosome"/>
</dbReference>
<dbReference type="OrthoDB" id="4243544at2"/>
<dbReference type="RefSeq" id="WP_156089894.1">
    <property type="nucleotide sequence ID" value="NZ_CP073767.1"/>
</dbReference>
<reference evidence="1" key="1">
    <citation type="submission" date="2021-04" db="EMBL/GenBank/DDBJ databases">
        <title>Dactylosporangium aurantiacum NRRL B-8018 full assembly.</title>
        <authorList>
            <person name="Hartkoorn R.C."/>
            <person name="Beaudoing E."/>
            <person name="Hot D."/>
        </authorList>
    </citation>
    <scope>NUCLEOTIDE SEQUENCE</scope>
    <source>
        <strain evidence="1">NRRL B-8018</strain>
    </source>
</reference>
<keyword evidence="2" id="KW-1185">Reference proteome</keyword>
<organism evidence="1 2">
    <name type="scientific">Dactylosporangium aurantiacum</name>
    <dbReference type="NCBI Taxonomy" id="35754"/>
    <lineage>
        <taxon>Bacteria</taxon>
        <taxon>Bacillati</taxon>
        <taxon>Actinomycetota</taxon>
        <taxon>Actinomycetes</taxon>
        <taxon>Micromonosporales</taxon>
        <taxon>Micromonosporaceae</taxon>
        <taxon>Dactylosporangium</taxon>
    </lineage>
</organism>
<evidence type="ECO:0000313" key="2">
    <source>
        <dbReference type="Proteomes" id="UP001058003"/>
    </source>
</evidence>
<evidence type="ECO:0000313" key="1">
    <source>
        <dbReference type="EMBL" id="UWZ53360.1"/>
    </source>
</evidence>
<dbReference type="EMBL" id="CP073767">
    <property type="protein sequence ID" value="UWZ53360.1"/>
    <property type="molecule type" value="Genomic_DNA"/>
</dbReference>
<name>A0A9Q9IFK9_9ACTN</name>
<protein>
    <submittedName>
        <fullName evidence="1">Uncharacterized protein</fullName>
    </submittedName>
</protein>
<accession>A0A9Q9IFK9</accession>
<sequence length="138" mass="15063">MTQRSREARAVAFEFARRLRDPGFRRFLETNKYSSGQTVVTALDDEPLAEVFGRIMVETSPPVVVAIRRESAVHGFVCMTIGHVGVDPESGDNEHVGPTATIGMLYDAMAARTSPRTVLTVPNDWDAPKFNVSLAVAG</sequence>